<dbReference type="Pfam" id="PF16655">
    <property type="entry name" value="PhoD_N"/>
    <property type="match status" value="1"/>
</dbReference>
<proteinExistence type="predicted"/>
<feature type="domain" description="PhoD-like phosphatase metallophosphatase" evidence="2">
    <location>
        <begin position="171"/>
        <end position="508"/>
    </location>
</feature>
<dbReference type="PANTHER" id="PTHR43606">
    <property type="entry name" value="PHOSPHATASE, PUTATIVE (AFU_ORTHOLOGUE AFUA_6G08710)-RELATED"/>
    <property type="match status" value="1"/>
</dbReference>
<dbReference type="InterPro" id="IPR006311">
    <property type="entry name" value="TAT_signal"/>
</dbReference>
<comment type="caution">
    <text evidence="4">The sequence shown here is derived from an EMBL/GenBank/DDBJ whole genome shotgun (WGS) entry which is preliminary data.</text>
</comment>
<dbReference type="InterPro" id="IPR029052">
    <property type="entry name" value="Metallo-depent_PP-like"/>
</dbReference>
<evidence type="ECO:0000313" key="5">
    <source>
        <dbReference type="Proteomes" id="UP001597277"/>
    </source>
</evidence>
<dbReference type="InterPro" id="IPR052900">
    <property type="entry name" value="Phospholipid_Metab_Enz"/>
</dbReference>
<reference evidence="5" key="1">
    <citation type="journal article" date="2019" name="Int. J. Syst. Evol. Microbiol.">
        <title>The Global Catalogue of Microorganisms (GCM) 10K type strain sequencing project: providing services to taxonomists for standard genome sequencing and annotation.</title>
        <authorList>
            <consortium name="The Broad Institute Genomics Platform"/>
            <consortium name="The Broad Institute Genome Sequencing Center for Infectious Disease"/>
            <person name="Wu L."/>
            <person name="Ma J."/>
        </authorList>
    </citation>
    <scope>NUCLEOTIDE SEQUENCE [LARGE SCALE GENOMIC DNA]</scope>
    <source>
        <strain evidence="5">JCM 17130</strain>
    </source>
</reference>
<dbReference type="CDD" id="cd07389">
    <property type="entry name" value="MPP_PhoD"/>
    <property type="match status" value="1"/>
</dbReference>
<feature type="region of interest" description="Disordered" evidence="1">
    <location>
        <begin position="337"/>
        <end position="356"/>
    </location>
</feature>
<dbReference type="Proteomes" id="UP001597277">
    <property type="component" value="Unassembled WGS sequence"/>
</dbReference>
<name>A0ABW4L3D2_9MICO</name>
<evidence type="ECO:0000259" key="3">
    <source>
        <dbReference type="Pfam" id="PF16655"/>
    </source>
</evidence>
<dbReference type="PANTHER" id="PTHR43606:SF2">
    <property type="entry name" value="ALKALINE PHOSPHATASE FAMILY PROTEIN (AFU_ORTHOLOGUE AFUA_5G03860)"/>
    <property type="match status" value="1"/>
</dbReference>
<dbReference type="Gene3D" id="3.60.21.70">
    <property type="entry name" value="PhoD-like phosphatase"/>
    <property type="match status" value="1"/>
</dbReference>
<sequence>MPLPRRHVPSWHMLSRHTLSRRGLLGGLTGVGAATVLLGTGAHAVEAPAAMRLSGYPFTLGVASGDPLPNSVVLWTRLAPEPLAPDGHGGMPRRPVAVTWQLAHDDRFQRLAASGTATATPELGHSVHAEVWGLQPGREYYYRFIVGDDVSETGRTKTAPDYLGTPGQVSLAFASCASWNDGFFTAYQHLADEDLDVVLHLGDYIYEQGIHQDGPRPEEVPATMREETVTLARYRQQYGLYKSDGHLKAAHAAAPWIVTLDDHEVDNDWAGDHAADPAEDATFVGRRAAAFQAYYEHMPLRATATPHGPDMRLYRRLRYGELIDLSVLDTRQYRDVQAGGHEPEPPNEDSADPSRSMLGLDQEKWLLANFAQSRARWQVLAQQAPMARTNVDDSGGLAVFMDPWDGYDATRRRVLDGAHDRGANDLVVLTGDRHRHHASDLKANYDDPDAPTLASELICSSITSGGDGGDTDEYVRAALAANPHMHFANARRGYVRCVVTPDYWLTDFRVVPAVTEPDAPVRTRASFVVEHGRPGVQADSAGPPV</sequence>
<dbReference type="InterPro" id="IPR032093">
    <property type="entry name" value="PhoD_N"/>
</dbReference>
<dbReference type="EMBL" id="JBHUEE010000004">
    <property type="protein sequence ID" value="MFD1717930.1"/>
    <property type="molecule type" value="Genomic_DNA"/>
</dbReference>
<dbReference type="SUPFAM" id="SSF56300">
    <property type="entry name" value="Metallo-dependent phosphatases"/>
    <property type="match status" value="1"/>
</dbReference>
<evidence type="ECO:0000256" key="1">
    <source>
        <dbReference type="SAM" id="MobiDB-lite"/>
    </source>
</evidence>
<dbReference type="RefSeq" id="WP_388005210.1">
    <property type="nucleotide sequence ID" value="NZ_JBHUEE010000004.1"/>
</dbReference>
<dbReference type="InterPro" id="IPR018946">
    <property type="entry name" value="PhoD-like_MPP"/>
</dbReference>
<dbReference type="PROSITE" id="PS51318">
    <property type="entry name" value="TAT"/>
    <property type="match status" value="1"/>
</dbReference>
<gene>
    <name evidence="4" type="ORF">ACFSE6_08795</name>
</gene>
<evidence type="ECO:0000313" key="4">
    <source>
        <dbReference type="EMBL" id="MFD1717930.1"/>
    </source>
</evidence>
<keyword evidence="5" id="KW-1185">Reference proteome</keyword>
<evidence type="ECO:0000259" key="2">
    <source>
        <dbReference type="Pfam" id="PF09423"/>
    </source>
</evidence>
<accession>A0ABW4L3D2</accession>
<dbReference type="Gene3D" id="2.60.40.380">
    <property type="entry name" value="Purple acid phosphatase-like, N-terminal"/>
    <property type="match status" value="1"/>
</dbReference>
<organism evidence="4 5">
    <name type="scientific">Georgenia deserti</name>
    <dbReference type="NCBI Taxonomy" id="2093781"/>
    <lineage>
        <taxon>Bacteria</taxon>
        <taxon>Bacillati</taxon>
        <taxon>Actinomycetota</taxon>
        <taxon>Actinomycetes</taxon>
        <taxon>Micrococcales</taxon>
        <taxon>Bogoriellaceae</taxon>
        <taxon>Georgenia</taxon>
    </lineage>
</organism>
<dbReference type="Pfam" id="PF09423">
    <property type="entry name" value="PhoD"/>
    <property type="match status" value="1"/>
</dbReference>
<protein>
    <submittedName>
        <fullName evidence="4">Alkaline phosphatase D family protein</fullName>
    </submittedName>
</protein>
<feature type="domain" description="Phospholipase D N-terminal" evidence="3">
    <location>
        <begin position="60"/>
        <end position="158"/>
    </location>
</feature>
<dbReference type="InterPro" id="IPR038607">
    <property type="entry name" value="PhoD-like_sf"/>
</dbReference>